<dbReference type="SUPFAM" id="SSF56529">
    <property type="entry name" value="FAH"/>
    <property type="match status" value="1"/>
</dbReference>
<dbReference type="InterPro" id="IPR036663">
    <property type="entry name" value="Fumarylacetoacetase_C_sf"/>
</dbReference>
<keyword evidence="2" id="KW-1185">Reference proteome</keyword>
<name>A0ABR5MJM6_9BACI</name>
<protein>
    <submittedName>
        <fullName evidence="1">2-keto-4-pentenoate hydratase</fullName>
    </submittedName>
</protein>
<dbReference type="PANTHER" id="PTHR30143">
    <property type="entry name" value="ACID HYDRATASE"/>
    <property type="match status" value="1"/>
</dbReference>
<evidence type="ECO:0000313" key="2">
    <source>
        <dbReference type="Proteomes" id="UP000037854"/>
    </source>
</evidence>
<sequence>MNNNIIEEIVTKIYQARETKTPIEFIRNEYTLDESTAYAVQDELMKRIQEVHNEEIVGYKISMTSKETQAIANTHEPAYGTLLTSNIVESGNNISLSNLFAPLVEPELVFILTEDLSPTATEEEILNKSKIAAGLEIPDSRYIDWFPNFSLADLLSDDTATGLVVVSEGVTPPSLDELANIKMELFHNGEKISEGVSSAVLDNPVSAVLWLVKKLASHNKILKKGMMISSGTFISPLPVQVGKYEVSYSSIGKLEVTFS</sequence>
<organism evidence="1 2">
    <name type="scientific">Oceanobacillus caeni</name>
    <dbReference type="NCBI Taxonomy" id="405946"/>
    <lineage>
        <taxon>Bacteria</taxon>
        <taxon>Bacillati</taxon>
        <taxon>Bacillota</taxon>
        <taxon>Bacilli</taxon>
        <taxon>Bacillales</taxon>
        <taxon>Bacillaceae</taxon>
        <taxon>Oceanobacillus</taxon>
    </lineage>
</organism>
<dbReference type="Gene3D" id="3.90.850.10">
    <property type="entry name" value="Fumarylacetoacetase-like, C-terminal domain"/>
    <property type="match status" value="1"/>
</dbReference>
<dbReference type="Proteomes" id="UP000037854">
    <property type="component" value="Unassembled WGS sequence"/>
</dbReference>
<dbReference type="RefSeq" id="WP_060668373.1">
    <property type="nucleotide sequence ID" value="NZ_JARTGE010000016.1"/>
</dbReference>
<reference evidence="1 2" key="1">
    <citation type="submission" date="2015-07" db="EMBL/GenBank/DDBJ databases">
        <title>High-quality draft genome sequence of Oceanobacillus caeni HM6, a bacillus isolated from a human feces.</title>
        <authorList>
            <person name="Kumar J."/>
            <person name="Verma M.K."/>
            <person name="Pandey R."/>
            <person name="Bhambi M."/>
            <person name="Chauhan N."/>
        </authorList>
    </citation>
    <scope>NUCLEOTIDE SEQUENCE [LARGE SCALE GENOMIC DNA]</scope>
    <source>
        <strain evidence="1 2">HM6</strain>
    </source>
</reference>
<gene>
    <name evidence="1" type="ORF">AFL42_08320</name>
</gene>
<accession>A0ABR5MJM6</accession>
<proteinExistence type="predicted"/>
<dbReference type="EMBL" id="LGTK01000022">
    <property type="protein sequence ID" value="KPH75838.1"/>
    <property type="molecule type" value="Genomic_DNA"/>
</dbReference>
<evidence type="ECO:0000313" key="1">
    <source>
        <dbReference type="EMBL" id="KPH75838.1"/>
    </source>
</evidence>
<dbReference type="InterPro" id="IPR050772">
    <property type="entry name" value="Hydratase-Decarb/MhpD_sf"/>
</dbReference>
<comment type="caution">
    <text evidence="1">The sequence shown here is derived from an EMBL/GenBank/DDBJ whole genome shotgun (WGS) entry which is preliminary data.</text>
</comment>
<dbReference type="PANTHER" id="PTHR30143:SF0">
    <property type="entry name" value="2-KETO-4-PENTENOATE HYDRATASE"/>
    <property type="match status" value="1"/>
</dbReference>